<proteinExistence type="predicted"/>
<name>A0A1J5ISW0_9BACT</name>
<dbReference type="AlphaFoldDB" id="A0A1J5ISW0"/>
<protein>
    <submittedName>
        <fullName evidence="1">Uncharacterized protein</fullName>
    </submittedName>
</protein>
<gene>
    <name evidence="1" type="ORF">AUK40_06055</name>
</gene>
<comment type="caution">
    <text evidence="1">The sequence shown here is derived from an EMBL/GenBank/DDBJ whole genome shotgun (WGS) entry which is preliminary data.</text>
</comment>
<dbReference type="Proteomes" id="UP000183245">
    <property type="component" value="Unassembled WGS sequence"/>
</dbReference>
<evidence type="ECO:0000313" key="1">
    <source>
        <dbReference type="EMBL" id="OIP95366.1"/>
    </source>
</evidence>
<reference evidence="1 2" key="1">
    <citation type="journal article" date="2016" name="Environ. Microbiol.">
        <title>Genomic resolution of a cold subsurface aquifer community provides metabolic insights for novel microbes adapted to high CO concentrations.</title>
        <authorList>
            <person name="Probst A.J."/>
            <person name="Castelle C.J."/>
            <person name="Singh A."/>
            <person name="Brown C.T."/>
            <person name="Anantharaman K."/>
            <person name="Sharon I."/>
            <person name="Hug L.A."/>
            <person name="Burstein D."/>
            <person name="Emerson J.B."/>
            <person name="Thomas B.C."/>
            <person name="Banfield J.F."/>
        </authorList>
    </citation>
    <scope>NUCLEOTIDE SEQUENCE [LARGE SCALE GENOMIC DNA]</scope>
    <source>
        <strain evidence="1">CG2_30_54_11</strain>
    </source>
</reference>
<dbReference type="STRING" id="1817892.AUK40_06055"/>
<evidence type="ECO:0000313" key="2">
    <source>
        <dbReference type="Proteomes" id="UP000183245"/>
    </source>
</evidence>
<sequence>MGILTNLFSSKRKQIPILKATITFDDDNNTSIEFEKLHSGLVSPEYIRMVLHYYAKMLVNIDPNQPDSINAYDLLLTSIDNIVISDITENPNILKIADIDDVVRLAKPTGQYYSFIAILYSLSGLLRHISTEIPTNGTLQQVAFSVPILIHGVLQFLNANEIQILQRALTLMNERYRKSNDYNDLKTWESVPINAFLASIIASED</sequence>
<organism evidence="1 2">
    <name type="scientific">Candidatus Wirthbacteria bacterium CG2_30_54_11</name>
    <dbReference type="NCBI Taxonomy" id="1817892"/>
    <lineage>
        <taxon>Bacteria</taxon>
        <taxon>Candidatus Wirthbacteria</taxon>
    </lineage>
</organism>
<dbReference type="EMBL" id="MNZT01000111">
    <property type="protein sequence ID" value="OIP95366.1"/>
    <property type="molecule type" value="Genomic_DNA"/>
</dbReference>
<accession>A0A1J5ISW0</accession>